<evidence type="ECO:0000313" key="4">
    <source>
        <dbReference type="Proteomes" id="UP000708338"/>
    </source>
</evidence>
<dbReference type="InterPro" id="IPR025510">
    <property type="entry name" value="DUF4397"/>
</dbReference>
<evidence type="ECO:0000259" key="2">
    <source>
        <dbReference type="Pfam" id="PF14344"/>
    </source>
</evidence>
<evidence type="ECO:0000256" key="1">
    <source>
        <dbReference type="SAM" id="MobiDB-lite"/>
    </source>
</evidence>
<evidence type="ECO:0000313" key="3">
    <source>
        <dbReference type="EMBL" id="MBT9811688.1"/>
    </source>
</evidence>
<name>A0A3E2V1N2_9FIRM</name>
<gene>
    <name evidence="3" type="ORF">GPL26_18885</name>
</gene>
<dbReference type="AlphaFoldDB" id="A0A3E2V1N2"/>
<sequence>MNLFKTIPLTAAQLTNDSFDAGFMVDPDTAVDPAFSVDPDFSVPDYDVMIPSDDEDIDPDFSVMPPVYPDRPFPDRPFPDRPFPDRPYPDRPYPDRPIYPPFVPTPMPCLFCNNDQWVRGAIRFLNAATGYNAFTIYIDNRPVYSNLNFPELTRYQQVSQGYHTFAVVGNGYTYVRKSMYIGDGMATIAIINSSTGLDLTLIADTTCPMSNANACFRVCNLAYYSGAVNVALGNIYFNSVRFKQATSFSSMMSGSYTVHVSRSARPETTLLTTTISMRPRRIYTLYVLNWNPSSDAIQTLMVEDRRN</sequence>
<feature type="domain" description="DUF4397" evidence="2">
    <location>
        <begin position="121"/>
        <end position="231"/>
    </location>
</feature>
<dbReference type="Pfam" id="PF14344">
    <property type="entry name" value="DUF4397"/>
    <property type="match status" value="1"/>
</dbReference>
<organism evidence="3 4">
    <name type="scientific">Enterocloster citroniae</name>
    <dbReference type="NCBI Taxonomy" id="358743"/>
    <lineage>
        <taxon>Bacteria</taxon>
        <taxon>Bacillati</taxon>
        <taxon>Bacillota</taxon>
        <taxon>Clostridia</taxon>
        <taxon>Lachnospirales</taxon>
        <taxon>Lachnospiraceae</taxon>
        <taxon>Enterocloster</taxon>
    </lineage>
</organism>
<accession>A0A3E2V1N2</accession>
<feature type="compositionally biased region" description="Basic and acidic residues" evidence="1">
    <location>
        <begin position="72"/>
        <end position="90"/>
    </location>
</feature>
<dbReference type="Proteomes" id="UP000708338">
    <property type="component" value="Unassembled WGS sequence"/>
</dbReference>
<dbReference type="EMBL" id="WQPS01000029">
    <property type="protein sequence ID" value="MBT9811688.1"/>
    <property type="molecule type" value="Genomic_DNA"/>
</dbReference>
<comment type="caution">
    <text evidence="3">The sequence shown here is derived from an EMBL/GenBank/DDBJ whole genome shotgun (WGS) entry which is preliminary data.</text>
</comment>
<reference evidence="3" key="1">
    <citation type="journal article" date="2021" name="Gut Microbes">
        <title>A synthetic consortium of 100 gut commensals modulates the composition and function in a colon model of the microbiome of elderly subjects.</title>
        <authorList>
            <person name="Perez M."/>
            <person name="Ntemiri A."/>
            <person name="Tan H."/>
            <person name="Harris H.M.B."/>
            <person name="Roager H.M."/>
            <person name="Ribiere C."/>
            <person name="O'Toole P.W."/>
        </authorList>
    </citation>
    <scope>NUCLEOTIDE SEQUENCE</scope>
    <source>
        <strain evidence="3">MCC335</strain>
    </source>
</reference>
<proteinExistence type="predicted"/>
<protein>
    <submittedName>
        <fullName evidence="3">DUF4397 domain-containing protein</fullName>
    </submittedName>
</protein>
<feature type="region of interest" description="Disordered" evidence="1">
    <location>
        <begin position="69"/>
        <end position="90"/>
    </location>
</feature>